<comment type="subcellular location">
    <subcellularLocation>
        <location evidence="1">Cell envelope</location>
    </subcellularLocation>
</comment>
<proteinExistence type="inferred from homology"/>
<name>A0A095VE22_9GAMM</name>
<keyword evidence="4" id="KW-0410">Iron transport</keyword>
<evidence type="ECO:0000256" key="3">
    <source>
        <dbReference type="ARBA" id="ARBA00022448"/>
    </source>
</evidence>
<keyword evidence="4" id="KW-0406">Ion transport</keyword>
<dbReference type="OrthoDB" id="6160519at2"/>
<dbReference type="STRING" id="642227.HA49_12050"/>
<dbReference type="Proteomes" id="UP000029577">
    <property type="component" value="Unassembled WGS sequence"/>
</dbReference>
<dbReference type="PROSITE" id="PS50983">
    <property type="entry name" value="FE_B12_PBP"/>
    <property type="match status" value="1"/>
</dbReference>
<dbReference type="RefSeq" id="WP_038020601.1">
    <property type="nucleotide sequence ID" value="NZ_JPKR02000003.1"/>
</dbReference>
<dbReference type="PANTHER" id="PTHR30532:SF1">
    <property type="entry name" value="IRON(3+)-HYDROXAMATE-BINDING PROTEIN FHUD"/>
    <property type="match status" value="1"/>
</dbReference>
<dbReference type="eggNOG" id="COG0614">
    <property type="taxonomic scope" value="Bacteria"/>
</dbReference>
<dbReference type="AlphaFoldDB" id="A0A095VE22"/>
<evidence type="ECO:0000256" key="5">
    <source>
        <dbReference type="ARBA" id="ARBA00022729"/>
    </source>
</evidence>
<dbReference type="InterPro" id="IPR051313">
    <property type="entry name" value="Bact_iron-sidero_bind"/>
</dbReference>
<dbReference type="SUPFAM" id="SSF53807">
    <property type="entry name" value="Helical backbone' metal receptor"/>
    <property type="match status" value="1"/>
</dbReference>
<dbReference type="Gene3D" id="3.40.50.1980">
    <property type="entry name" value="Nitrogenase molybdenum iron protein domain"/>
    <property type="match status" value="2"/>
</dbReference>
<sequence length="309" mass="34166">MSDSLNHSLLSGEYSRREILAKSALLLAAAGLPEFARAGQSGEQRLPRAVALEWSAVETLYALGLTPVAVSDITGYNNWVSKPAIPPAVTELGLRTEPNLELLASLAPDLLILPEHSPLSVSRLEQIAPVWQYSFAVPGKSLLSVATDNILQLASRLGRDTEARQYLSDYAQQQAGYRQQLQPFAGKKILMFTLMSSRQALVLTPDSLFGEVLQQLGLHCAWQGATSIWGSVIIGIEQLLTCDADYVLQFSHNDQPLLDSLSGSPLWQQMPFNQNHRRWLVEPVWLYGSLYSAQRFAGILTQVSREWHA</sequence>
<keyword evidence="8" id="KW-1185">Reference proteome</keyword>
<dbReference type="EMBL" id="JPKR02000003">
    <property type="protein sequence ID" value="KGD72940.2"/>
    <property type="molecule type" value="Genomic_DNA"/>
</dbReference>
<keyword evidence="3" id="KW-0813">Transport</keyword>
<evidence type="ECO:0000259" key="6">
    <source>
        <dbReference type="PROSITE" id="PS50983"/>
    </source>
</evidence>
<dbReference type="Pfam" id="PF01497">
    <property type="entry name" value="Peripla_BP_2"/>
    <property type="match status" value="1"/>
</dbReference>
<reference evidence="7" key="1">
    <citation type="submission" date="2014-12" db="EMBL/GenBank/DDBJ databases">
        <title>The draft genome of the Tatumella morbirosei type strain, LMG23360T isolated from pineapple rot.</title>
        <authorList>
            <person name="Smits T.H."/>
            <person name="Palmer M."/>
            <person name="Venter S.N."/>
            <person name="Duffy B."/>
            <person name="Steenkamp E.T."/>
            <person name="Chan W.Y."/>
            <person name="Coutinho T.A."/>
            <person name="Coetzee M.P."/>
            <person name="De Maayer P."/>
        </authorList>
    </citation>
    <scope>NUCLEOTIDE SEQUENCE [LARGE SCALE GENOMIC DNA]</scope>
    <source>
        <strain evidence="7">LMG 23360</strain>
    </source>
</reference>
<dbReference type="PANTHER" id="PTHR30532">
    <property type="entry name" value="IRON III DICITRATE-BINDING PERIPLASMIC PROTEIN"/>
    <property type="match status" value="1"/>
</dbReference>
<organism evidence="7 8">
    <name type="scientific">Tatumella morbirosei</name>
    <dbReference type="NCBI Taxonomy" id="642227"/>
    <lineage>
        <taxon>Bacteria</taxon>
        <taxon>Pseudomonadati</taxon>
        <taxon>Pseudomonadota</taxon>
        <taxon>Gammaproteobacteria</taxon>
        <taxon>Enterobacterales</taxon>
        <taxon>Erwiniaceae</taxon>
        <taxon>Tatumella</taxon>
    </lineage>
</organism>
<evidence type="ECO:0000256" key="1">
    <source>
        <dbReference type="ARBA" id="ARBA00004196"/>
    </source>
</evidence>
<gene>
    <name evidence="7" type="ORF">HA49_12050</name>
</gene>
<dbReference type="InterPro" id="IPR006311">
    <property type="entry name" value="TAT_signal"/>
</dbReference>
<comment type="similarity">
    <text evidence="2">Belongs to the bacterial solute-binding protein 8 family.</text>
</comment>
<dbReference type="PROSITE" id="PS51318">
    <property type="entry name" value="TAT"/>
    <property type="match status" value="1"/>
</dbReference>
<protein>
    <recommendedName>
        <fullName evidence="6">Fe/B12 periplasmic-binding domain-containing protein</fullName>
    </recommendedName>
</protein>
<evidence type="ECO:0000256" key="2">
    <source>
        <dbReference type="ARBA" id="ARBA00008814"/>
    </source>
</evidence>
<dbReference type="CDD" id="cd01146">
    <property type="entry name" value="FhuD"/>
    <property type="match status" value="1"/>
</dbReference>
<keyword evidence="4" id="KW-0408">Iron</keyword>
<dbReference type="NCBIfam" id="NF007864">
    <property type="entry name" value="PRK10576.1"/>
    <property type="match status" value="1"/>
</dbReference>
<evidence type="ECO:0000313" key="7">
    <source>
        <dbReference type="EMBL" id="KGD72940.2"/>
    </source>
</evidence>
<evidence type="ECO:0000256" key="4">
    <source>
        <dbReference type="ARBA" id="ARBA00022496"/>
    </source>
</evidence>
<dbReference type="PRINTS" id="PR01715">
    <property type="entry name" value="FERRIBNDNGPP"/>
</dbReference>
<keyword evidence="5" id="KW-0732">Signal</keyword>
<accession>A0A095VE22</accession>
<evidence type="ECO:0000313" key="8">
    <source>
        <dbReference type="Proteomes" id="UP000029577"/>
    </source>
</evidence>
<dbReference type="InterPro" id="IPR002491">
    <property type="entry name" value="ABC_transptr_periplasmic_BD"/>
</dbReference>
<dbReference type="GO" id="GO:1901678">
    <property type="term" value="P:iron coordination entity transport"/>
    <property type="evidence" value="ECO:0007669"/>
    <property type="project" value="UniProtKB-ARBA"/>
</dbReference>
<feature type="domain" description="Fe/B12 periplasmic-binding" evidence="6">
    <location>
        <begin position="48"/>
        <end position="309"/>
    </location>
</feature>
<dbReference type="GO" id="GO:0030288">
    <property type="term" value="C:outer membrane-bounded periplasmic space"/>
    <property type="evidence" value="ECO:0007669"/>
    <property type="project" value="TreeGrafter"/>
</dbReference>
<comment type="caution">
    <text evidence="7">The sequence shown here is derived from an EMBL/GenBank/DDBJ whole genome shotgun (WGS) entry which is preliminary data.</text>
</comment>